<keyword evidence="1" id="KW-0812">Transmembrane</keyword>
<dbReference type="EMBL" id="QBMP01000203">
    <property type="protein sequence ID" value="PZO49858.1"/>
    <property type="molecule type" value="Genomic_DNA"/>
</dbReference>
<feature type="transmembrane region" description="Helical" evidence="1">
    <location>
        <begin position="43"/>
        <end position="65"/>
    </location>
</feature>
<feature type="transmembrane region" description="Helical" evidence="1">
    <location>
        <begin position="12"/>
        <end position="36"/>
    </location>
</feature>
<sequence length="166" mass="18487">MSLETLYSEILAYRIPIILLLVGSPWVTYLLCFVIPQQREEPLFLSLNLALSTLSILMLVGYLAYATNTGGWAKVVSQADVALLILPIYHLAVSLWLSRLRLPLQLIPAFRTMQGLLLLGGAFLALSWVLSKIRIVLFSYLPFGTFLGLMALLLALGYAGYRKLID</sequence>
<gene>
    <name evidence="2" type="ORF">DCF15_16540</name>
</gene>
<evidence type="ECO:0000313" key="3">
    <source>
        <dbReference type="Proteomes" id="UP000249794"/>
    </source>
</evidence>
<feature type="transmembrane region" description="Helical" evidence="1">
    <location>
        <begin position="109"/>
        <end position="131"/>
    </location>
</feature>
<accession>A0A2W4Z4A1</accession>
<organism evidence="2 3">
    <name type="scientific">Phormidesmis priestleyi</name>
    <dbReference type="NCBI Taxonomy" id="268141"/>
    <lineage>
        <taxon>Bacteria</taxon>
        <taxon>Bacillati</taxon>
        <taxon>Cyanobacteriota</taxon>
        <taxon>Cyanophyceae</taxon>
        <taxon>Leptolyngbyales</taxon>
        <taxon>Leptolyngbyaceae</taxon>
        <taxon>Phormidesmis</taxon>
    </lineage>
</organism>
<comment type="caution">
    <text evidence="2">The sequence shown here is derived from an EMBL/GenBank/DDBJ whole genome shotgun (WGS) entry which is preliminary data.</text>
</comment>
<reference evidence="2 3" key="2">
    <citation type="submission" date="2018-06" db="EMBL/GenBank/DDBJ databases">
        <title>Metagenomic assembly of (sub)arctic Cyanobacteria and their associated microbiome from non-axenic cultures.</title>
        <authorList>
            <person name="Baurain D."/>
        </authorList>
    </citation>
    <scope>NUCLEOTIDE SEQUENCE [LARGE SCALE GENOMIC DNA]</scope>
    <source>
        <strain evidence="2">ULC027bin1</strain>
    </source>
</reference>
<name>A0A2W4Z4A1_9CYAN</name>
<dbReference type="Proteomes" id="UP000249794">
    <property type="component" value="Unassembled WGS sequence"/>
</dbReference>
<reference evidence="3" key="1">
    <citation type="submission" date="2018-04" db="EMBL/GenBank/DDBJ databases">
        <authorList>
            <person name="Cornet L."/>
        </authorList>
    </citation>
    <scope>NUCLEOTIDE SEQUENCE [LARGE SCALE GENOMIC DNA]</scope>
</reference>
<evidence type="ECO:0000256" key="1">
    <source>
        <dbReference type="SAM" id="Phobius"/>
    </source>
</evidence>
<feature type="transmembrane region" description="Helical" evidence="1">
    <location>
        <begin position="77"/>
        <end position="97"/>
    </location>
</feature>
<proteinExistence type="predicted"/>
<keyword evidence="1" id="KW-0472">Membrane</keyword>
<protein>
    <submittedName>
        <fullName evidence="2">Uncharacterized protein</fullName>
    </submittedName>
</protein>
<feature type="transmembrane region" description="Helical" evidence="1">
    <location>
        <begin position="137"/>
        <end position="161"/>
    </location>
</feature>
<evidence type="ECO:0000313" key="2">
    <source>
        <dbReference type="EMBL" id="PZO49858.1"/>
    </source>
</evidence>
<dbReference type="AlphaFoldDB" id="A0A2W4Z4A1"/>
<keyword evidence="1" id="KW-1133">Transmembrane helix</keyword>